<evidence type="ECO:0000313" key="3">
    <source>
        <dbReference type="Proteomes" id="UP000070544"/>
    </source>
</evidence>
<name>A0A139AEG2_GONPJ</name>
<keyword evidence="3" id="KW-1185">Reference proteome</keyword>
<reference evidence="2 3" key="1">
    <citation type="journal article" date="2015" name="Genome Biol. Evol.">
        <title>Phylogenomic analyses indicate that early fungi evolved digesting cell walls of algal ancestors of land plants.</title>
        <authorList>
            <person name="Chang Y."/>
            <person name="Wang S."/>
            <person name="Sekimoto S."/>
            <person name="Aerts A.L."/>
            <person name="Choi C."/>
            <person name="Clum A."/>
            <person name="LaButti K.M."/>
            <person name="Lindquist E.A."/>
            <person name="Yee Ngan C."/>
            <person name="Ohm R.A."/>
            <person name="Salamov A.A."/>
            <person name="Grigoriev I.V."/>
            <person name="Spatafora J.W."/>
            <person name="Berbee M.L."/>
        </authorList>
    </citation>
    <scope>NUCLEOTIDE SEQUENCE [LARGE SCALE GENOMIC DNA]</scope>
    <source>
        <strain evidence="2 3">JEL478</strain>
    </source>
</reference>
<dbReference type="Proteomes" id="UP000070544">
    <property type="component" value="Unassembled WGS sequence"/>
</dbReference>
<dbReference type="EMBL" id="KQ965764">
    <property type="protein sequence ID" value="KXS15069.1"/>
    <property type="molecule type" value="Genomic_DNA"/>
</dbReference>
<evidence type="ECO:0000256" key="1">
    <source>
        <dbReference type="SAM" id="MobiDB-lite"/>
    </source>
</evidence>
<gene>
    <name evidence="2" type="ORF">M427DRAFT_32554</name>
</gene>
<sequence length="165" mass="17741">MDDDGSSIPDGKSTAEHLAKVKDEGQLTMSSRSEFPQEHVHIVEVLDNSPFLRKRKRARDGNVAVYKPALEINARQQAESSMSNPLATKSEIEDVASLLGLVADDAEGGAKTLVSFLAGHRTISKNKITTQKSPGKAPAFTADKHTGLVSLQKAKRLACDAVYAL</sequence>
<accession>A0A139AEG2</accession>
<protein>
    <submittedName>
        <fullName evidence="2">Uncharacterized protein</fullName>
    </submittedName>
</protein>
<dbReference type="AlphaFoldDB" id="A0A139AEG2"/>
<feature type="compositionally biased region" description="Basic and acidic residues" evidence="1">
    <location>
        <begin position="13"/>
        <end position="25"/>
    </location>
</feature>
<organism evidence="2 3">
    <name type="scientific">Gonapodya prolifera (strain JEL478)</name>
    <name type="common">Monoblepharis prolifera</name>
    <dbReference type="NCBI Taxonomy" id="1344416"/>
    <lineage>
        <taxon>Eukaryota</taxon>
        <taxon>Fungi</taxon>
        <taxon>Fungi incertae sedis</taxon>
        <taxon>Chytridiomycota</taxon>
        <taxon>Chytridiomycota incertae sedis</taxon>
        <taxon>Monoblepharidomycetes</taxon>
        <taxon>Monoblepharidales</taxon>
        <taxon>Gonapodyaceae</taxon>
        <taxon>Gonapodya</taxon>
    </lineage>
</organism>
<feature type="region of interest" description="Disordered" evidence="1">
    <location>
        <begin position="1"/>
        <end position="34"/>
    </location>
</feature>
<evidence type="ECO:0000313" key="2">
    <source>
        <dbReference type="EMBL" id="KXS15069.1"/>
    </source>
</evidence>
<proteinExistence type="predicted"/>